<evidence type="ECO:0000313" key="3">
    <source>
        <dbReference type="Proteomes" id="UP000611640"/>
    </source>
</evidence>
<proteinExistence type="predicted"/>
<dbReference type="GO" id="GO:0003677">
    <property type="term" value="F:DNA binding"/>
    <property type="evidence" value="ECO:0007669"/>
    <property type="project" value="InterPro"/>
</dbReference>
<dbReference type="InterPro" id="IPR010982">
    <property type="entry name" value="Lambda_DNA-bd_dom_sf"/>
</dbReference>
<dbReference type="Pfam" id="PF13560">
    <property type="entry name" value="HTH_31"/>
    <property type="match status" value="1"/>
</dbReference>
<protein>
    <submittedName>
        <fullName evidence="2">Transcriptional regulator</fullName>
    </submittedName>
</protein>
<keyword evidence="3" id="KW-1185">Reference proteome</keyword>
<dbReference type="AlphaFoldDB" id="A0A7R7DTR5"/>
<accession>A0A7R7DTR5</accession>
<name>A0A7R7DTR5_9ACTN</name>
<dbReference type="Proteomes" id="UP000611640">
    <property type="component" value="Chromosome"/>
</dbReference>
<dbReference type="InterPro" id="IPR043917">
    <property type="entry name" value="DUF5753"/>
</dbReference>
<feature type="domain" description="HTH cro/C1-type" evidence="1">
    <location>
        <begin position="15"/>
        <end position="70"/>
    </location>
</feature>
<dbReference type="Pfam" id="PF19054">
    <property type="entry name" value="DUF5753"/>
    <property type="match status" value="1"/>
</dbReference>
<sequence length="300" mass="33026">MGTGPTAQRRRLGILLREMRNAAGKDGSAAGAAVDRSAAWVSHLEAGRVGIRPKMLDELLAFYGVTDDEMRREMHQLAVGGRERGWWSKYASVLSTQYSAYVGYENDATGLQIYETLIVHGLLQTPEYAEAVVRASRPGESSATIRKLVDVRLNRQRRLQGENPLQLMVVMDEAVLHRIIGGDVQVHLDQMTRLLDVARGEPHVRVQIIPFDHAMFPGMLSSFTIMGFARDPDIVYVETLTGDRYEDPPEADRYTVAFGDLRAAALSESASVELIEAAVDRAATKLKGAAHAHGLTVAEE</sequence>
<dbReference type="InterPro" id="IPR001387">
    <property type="entry name" value="Cro/C1-type_HTH"/>
</dbReference>
<dbReference type="SMART" id="SM00530">
    <property type="entry name" value="HTH_XRE"/>
    <property type="match status" value="1"/>
</dbReference>
<gene>
    <name evidence="2" type="ORF">Athai_50230</name>
</gene>
<evidence type="ECO:0000313" key="2">
    <source>
        <dbReference type="EMBL" id="BCJ37520.1"/>
    </source>
</evidence>
<dbReference type="EMBL" id="AP023355">
    <property type="protein sequence ID" value="BCJ37520.1"/>
    <property type="molecule type" value="Genomic_DNA"/>
</dbReference>
<dbReference type="CDD" id="cd00093">
    <property type="entry name" value="HTH_XRE"/>
    <property type="match status" value="1"/>
</dbReference>
<dbReference type="KEGG" id="atl:Athai_50230"/>
<organism evidence="2 3">
    <name type="scientific">Actinocatenispora thailandica</name>
    <dbReference type="NCBI Taxonomy" id="227318"/>
    <lineage>
        <taxon>Bacteria</taxon>
        <taxon>Bacillati</taxon>
        <taxon>Actinomycetota</taxon>
        <taxon>Actinomycetes</taxon>
        <taxon>Micromonosporales</taxon>
        <taxon>Micromonosporaceae</taxon>
        <taxon>Actinocatenispora</taxon>
    </lineage>
</organism>
<dbReference type="SUPFAM" id="SSF47413">
    <property type="entry name" value="lambda repressor-like DNA-binding domains"/>
    <property type="match status" value="1"/>
</dbReference>
<dbReference type="RefSeq" id="WP_203963717.1">
    <property type="nucleotide sequence ID" value="NZ_AP023355.1"/>
</dbReference>
<evidence type="ECO:0000259" key="1">
    <source>
        <dbReference type="SMART" id="SM00530"/>
    </source>
</evidence>
<reference evidence="2 3" key="1">
    <citation type="submission" date="2020-08" db="EMBL/GenBank/DDBJ databases">
        <title>Whole genome shotgun sequence of Actinocatenispora thailandica NBRC 105041.</title>
        <authorList>
            <person name="Komaki H."/>
            <person name="Tamura T."/>
        </authorList>
    </citation>
    <scope>NUCLEOTIDE SEQUENCE [LARGE SCALE GENOMIC DNA]</scope>
    <source>
        <strain evidence="2 3">NBRC 105041</strain>
    </source>
</reference>